<comment type="caution">
    <text evidence="3">The sequence shown here is derived from an EMBL/GenBank/DDBJ whole genome shotgun (WGS) entry which is preliminary data.</text>
</comment>
<evidence type="ECO:0000259" key="2">
    <source>
        <dbReference type="Pfam" id="PF07498"/>
    </source>
</evidence>
<dbReference type="RefSeq" id="WP_036347375.1">
    <property type="nucleotide sequence ID" value="NZ_JALN02000001.1"/>
</dbReference>
<feature type="region of interest" description="Disordered" evidence="1">
    <location>
        <begin position="1"/>
        <end position="46"/>
    </location>
</feature>
<dbReference type="InterPro" id="IPR037205">
    <property type="entry name" value="ChaB_sf"/>
</dbReference>
<organism evidence="3 4">
    <name type="scientific">Mycolicibacterium aromaticivorans JS19b1 = JCM 16368</name>
    <dbReference type="NCBI Taxonomy" id="1440774"/>
    <lineage>
        <taxon>Bacteria</taxon>
        <taxon>Bacillati</taxon>
        <taxon>Actinomycetota</taxon>
        <taxon>Actinomycetes</taxon>
        <taxon>Mycobacteriales</taxon>
        <taxon>Mycobacteriaceae</taxon>
        <taxon>Mycolicibacterium</taxon>
    </lineage>
</organism>
<evidence type="ECO:0000313" key="3">
    <source>
        <dbReference type="EMBL" id="KDF01374.1"/>
    </source>
</evidence>
<evidence type="ECO:0000256" key="1">
    <source>
        <dbReference type="SAM" id="MobiDB-lite"/>
    </source>
</evidence>
<dbReference type="InterPro" id="IPR009317">
    <property type="entry name" value="ChaB"/>
</dbReference>
<dbReference type="Gene3D" id="1.10.1740.70">
    <property type="entry name" value="ChaB"/>
    <property type="match status" value="1"/>
</dbReference>
<dbReference type="eggNOG" id="COG4572">
    <property type="taxonomic scope" value="Bacteria"/>
</dbReference>
<reference evidence="3" key="1">
    <citation type="submission" date="2014-05" db="EMBL/GenBank/DDBJ databases">
        <title>Genome sequence of Mycobacterium aromaticivorans strain JS19b1T (= DSM 45407T).</title>
        <authorList>
            <person name="Kwak Y."/>
            <person name="Park G.-S."/>
            <person name="Li Q.X."/>
            <person name="Lee S.-E."/>
            <person name="Shin J.-H."/>
        </authorList>
    </citation>
    <scope>NUCLEOTIDE SEQUENCE [LARGE SCALE GENOMIC DNA]</scope>
    <source>
        <strain evidence="3">JS19b1</strain>
    </source>
</reference>
<dbReference type="Pfam" id="PF07498">
    <property type="entry name" value="Rho_N"/>
    <property type="match status" value="1"/>
</dbReference>
<dbReference type="EMBL" id="JALN02000001">
    <property type="protein sequence ID" value="KDF01374.1"/>
    <property type="molecule type" value="Genomic_DNA"/>
</dbReference>
<dbReference type="STRING" id="1440774.Y900_021145"/>
<feature type="domain" description="Rho termination factor-like N-terminal" evidence="2">
    <location>
        <begin position="103"/>
        <end position="131"/>
    </location>
</feature>
<dbReference type="Proteomes" id="UP000022835">
    <property type="component" value="Unassembled WGS sequence"/>
</dbReference>
<name>A0A064CRP3_9MYCO</name>
<feature type="region of interest" description="Disordered" evidence="1">
    <location>
        <begin position="61"/>
        <end position="139"/>
    </location>
</feature>
<dbReference type="OrthoDB" id="3731224at2"/>
<proteinExistence type="predicted"/>
<feature type="compositionally biased region" description="Basic and acidic residues" evidence="1">
    <location>
        <begin position="102"/>
        <end position="112"/>
    </location>
</feature>
<dbReference type="AlphaFoldDB" id="A0A064CRP3"/>
<accession>A0A064CRP3</accession>
<keyword evidence="4" id="KW-1185">Reference proteome</keyword>
<gene>
    <name evidence="3" type="ORF">Y900_021145</name>
</gene>
<protein>
    <submittedName>
        <fullName evidence="3">Cation transport regulator ChaB</fullName>
    </submittedName>
</protein>
<dbReference type="InterPro" id="IPR011112">
    <property type="entry name" value="Rho-like_N"/>
</dbReference>
<sequence length="139" mass="15160">MPKTTKRGDAKKSELPSTLKKSDAKAQRTFAKAHDAAAEEYGEGERAHRVAYSALKHSYEKVGDHWEAKSSKGPSDSRARSGGPNPKGKSAEGVDANASKKHLLDVARRLDISGRSSMNKGELVEAIMKANRRESSRNR</sequence>
<evidence type="ECO:0000313" key="4">
    <source>
        <dbReference type="Proteomes" id="UP000022835"/>
    </source>
</evidence>
<dbReference type="Pfam" id="PF06150">
    <property type="entry name" value="ChaB"/>
    <property type="match status" value="1"/>
</dbReference>
<feature type="compositionally biased region" description="Basic and acidic residues" evidence="1">
    <location>
        <begin position="61"/>
        <end position="79"/>
    </location>
</feature>
<dbReference type="GO" id="GO:0006353">
    <property type="term" value="P:DNA-templated transcription termination"/>
    <property type="evidence" value="ECO:0007669"/>
    <property type="project" value="InterPro"/>
</dbReference>
<dbReference type="SUPFAM" id="SSF140376">
    <property type="entry name" value="ChaB-like"/>
    <property type="match status" value="1"/>
</dbReference>